<evidence type="ECO:0000313" key="2">
    <source>
        <dbReference type="EMBL" id="GHA83062.1"/>
    </source>
</evidence>
<dbReference type="InterPro" id="IPR041394">
    <property type="entry name" value="HEPN_Cthe2314"/>
</dbReference>
<gene>
    <name evidence="2" type="ORF">GCM10007067_21460</name>
</gene>
<accession>A0A918W924</accession>
<proteinExistence type="predicted"/>
<reference evidence="2" key="2">
    <citation type="submission" date="2020-09" db="EMBL/GenBank/DDBJ databases">
        <authorList>
            <person name="Sun Q."/>
            <person name="Kim S."/>
        </authorList>
    </citation>
    <scope>NUCLEOTIDE SEQUENCE</scope>
    <source>
        <strain evidence="2">KCTC 23077</strain>
    </source>
</reference>
<comment type="caution">
    <text evidence="2">The sequence shown here is derived from an EMBL/GenBank/DDBJ whole genome shotgun (WGS) entry which is preliminary data.</text>
</comment>
<dbReference type="RefSeq" id="WP_189456365.1">
    <property type="nucleotide sequence ID" value="NZ_BMYD01000003.1"/>
</dbReference>
<name>A0A918W924_9GAMM</name>
<sequence length="259" mass="30348">MTSRAEDFEHRLKKHPFLAALFEDISNLETRAGGASFYASQEELNEYTFYVRRVGYALAHLITWTEQLDHCIYYISDFNYGGKARRNGITRADYLLYTIENYLIRLQSTYDKALQLTNAIFHLCIQASNVSHALVVSNLRVSRTDVPARLKAVKRAIRDKQQDRNSIIHQGSFERDKKLSRLELFYLQTRDSWAATSTDLPFENFQLVRRDLMREVLRERKAEFGAINEKLFFAVDELLTSLQAHYQMEAKRVRKIAYD</sequence>
<organism evidence="2 3">
    <name type="scientific">Cognatilysobacter bugurensis</name>
    <dbReference type="NCBI Taxonomy" id="543356"/>
    <lineage>
        <taxon>Bacteria</taxon>
        <taxon>Pseudomonadati</taxon>
        <taxon>Pseudomonadota</taxon>
        <taxon>Gammaproteobacteria</taxon>
        <taxon>Lysobacterales</taxon>
        <taxon>Lysobacteraceae</taxon>
        <taxon>Cognatilysobacter</taxon>
    </lineage>
</organism>
<keyword evidence="3" id="KW-1185">Reference proteome</keyword>
<evidence type="ECO:0000313" key="3">
    <source>
        <dbReference type="Proteomes" id="UP000646426"/>
    </source>
</evidence>
<reference evidence="2" key="1">
    <citation type="journal article" date="2014" name="Int. J. Syst. Evol. Microbiol.">
        <title>Complete genome sequence of Corynebacterium casei LMG S-19264T (=DSM 44701T), isolated from a smear-ripened cheese.</title>
        <authorList>
            <consortium name="US DOE Joint Genome Institute (JGI-PGF)"/>
            <person name="Walter F."/>
            <person name="Albersmeier A."/>
            <person name="Kalinowski J."/>
            <person name="Ruckert C."/>
        </authorList>
    </citation>
    <scope>NUCLEOTIDE SEQUENCE</scope>
    <source>
        <strain evidence="2">KCTC 23077</strain>
    </source>
</reference>
<dbReference type="EMBL" id="BMYD01000003">
    <property type="protein sequence ID" value="GHA83062.1"/>
    <property type="molecule type" value="Genomic_DNA"/>
</dbReference>
<protein>
    <recommendedName>
        <fullName evidence="1">Cthe-2314-like HEPN domain-containing protein</fullName>
    </recommendedName>
</protein>
<dbReference type="Pfam" id="PF18730">
    <property type="entry name" value="HEPN_Cthe2314"/>
    <property type="match status" value="1"/>
</dbReference>
<dbReference type="AlphaFoldDB" id="A0A918W924"/>
<feature type="domain" description="Cthe-2314-like HEPN" evidence="1">
    <location>
        <begin position="85"/>
        <end position="180"/>
    </location>
</feature>
<evidence type="ECO:0000259" key="1">
    <source>
        <dbReference type="Pfam" id="PF18730"/>
    </source>
</evidence>
<dbReference type="Proteomes" id="UP000646426">
    <property type="component" value="Unassembled WGS sequence"/>
</dbReference>